<organism evidence="1 2">
    <name type="scientific">Dreissena polymorpha</name>
    <name type="common">Zebra mussel</name>
    <name type="synonym">Mytilus polymorpha</name>
    <dbReference type="NCBI Taxonomy" id="45954"/>
    <lineage>
        <taxon>Eukaryota</taxon>
        <taxon>Metazoa</taxon>
        <taxon>Spiralia</taxon>
        <taxon>Lophotrochozoa</taxon>
        <taxon>Mollusca</taxon>
        <taxon>Bivalvia</taxon>
        <taxon>Autobranchia</taxon>
        <taxon>Heteroconchia</taxon>
        <taxon>Euheterodonta</taxon>
        <taxon>Imparidentia</taxon>
        <taxon>Neoheterodontei</taxon>
        <taxon>Myida</taxon>
        <taxon>Dreissenoidea</taxon>
        <taxon>Dreissenidae</taxon>
        <taxon>Dreissena</taxon>
    </lineage>
</organism>
<evidence type="ECO:0000313" key="2">
    <source>
        <dbReference type="Proteomes" id="UP000828390"/>
    </source>
</evidence>
<accession>A0A9D3YZV0</accession>
<evidence type="ECO:0000313" key="1">
    <source>
        <dbReference type="EMBL" id="KAH3710408.1"/>
    </source>
</evidence>
<proteinExistence type="predicted"/>
<protein>
    <submittedName>
        <fullName evidence="1">Uncharacterized protein</fullName>
    </submittedName>
</protein>
<dbReference type="PANTHER" id="PTHR47773">
    <property type="entry name" value="SI:DKEY-9I5.2-RELATED"/>
    <property type="match status" value="1"/>
</dbReference>
<dbReference type="PANTHER" id="PTHR47773:SF1">
    <property type="entry name" value="C2H2-TYPE DOMAIN-CONTAINING PROTEIN"/>
    <property type="match status" value="1"/>
</dbReference>
<gene>
    <name evidence="1" type="ORF">DPMN_069888</name>
</gene>
<reference evidence="1" key="1">
    <citation type="journal article" date="2019" name="bioRxiv">
        <title>The Genome of the Zebra Mussel, Dreissena polymorpha: A Resource for Invasive Species Research.</title>
        <authorList>
            <person name="McCartney M.A."/>
            <person name="Auch B."/>
            <person name="Kono T."/>
            <person name="Mallez S."/>
            <person name="Zhang Y."/>
            <person name="Obille A."/>
            <person name="Becker A."/>
            <person name="Abrahante J.E."/>
            <person name="Garbe J."/>
            <person name="Badalamenti J.P."/>
            <person name="Herman A."/>
            <person name="Mangelson H."/>
            <person name="Liachko I."/>
            <person name="Sullivan S."/>
            <person name="Sone E.D."/>
            <person name="Koren S."/>
            <person name="Silverstein K.A.T."/>
            <person name="Beckman K.B."/>
            <person name="Gohl D.M."/>
        </authorList>
    </citation>
    <scope>NUCLEOTIDE SEQUENCE</scope>
    <source>
        <strain evidence="1">Duluth1</strain>
        <tissue evidence="1">Whole animal</tissue>
    </source>
</reference>
<sequence length="114" mass="12681">MALHCRRSTQGVEETTQLIERLIESFAGVRGRDTLGVPLIDQRRMQAIWESQTKHVKCLQDPAGVALYTQTGTMKKGGVDLPVFRCARGSTSLECFHLHLNRFIPGTLANPGLF</sequence>
<dbReference type="EMBL" id="JAIWYP010000014">
    <property type="protein sequence ID" value="KAH3710408.1"/>
    <property type="molecule type" value="Genomic_DNA"/>
</dbReference>
<comment type="caution">
    <text evidence="1">The sequence shown here is derived from an EMBL/GenBank/DDBJ whole genome shotgun (WGS) entry which is preliminary data.</text>
</comment>
<dbReference type="AlphaFoldDB" id="A0A9D3YZV0"/>
<keyword evidence="2" id="KW-1185">Reference proteome</keyword>
<dbReference type="Proteomes" id="UP000828390">
    <property type="component" value="Unassembled WGS sequence"/>
</dbReference>
<name>A0A9D3YZV0_DREPO</name>
<reference evidence="1" key="2">
    <citation type="submission" date="2020-11" db="EMBL/GenBank/DDBJ databases">
        <authorList>
            <person name="McCartney M.A."/>
            <person name="Auch B."/>
            <person name="Kono T."/>
            <person name="Mallez S."/>
            <person name="Becker A."/>
            <person name="Gohl D.M."/>
            <person name="Silverstein K.A.T."/>
            <person name="Koren S."/>
            <person name="Bechman K.B."/>
            <person name="Herman A."/>
            <person name="Abrahante J.E."/>
            <person name="Garbe J."/>
        </authorList>
    </citation>
    <scope>NUCLEOTIDE SEQUENCE</scope>
    <source>
        <strain evidence="1">Duluth1</strain>
        <tissue evidence="1">Whole animal</tissue>
    </source>
</reference>